<dbReference type="GO" id="GO:0016740">
    <property type="term" value="F:transferase activity"/>
    <property type="evidence" value="ECO:0007669"/>
    <property type="project" value="UniProtKB-KW"/>
</dbReference>
<evidence type="ECO:0000313" key="2">
    <source>
        <dbReference type="EMBL" id="SPP93900.1"/>
    </source>
</evidence>
<dbReference type="AlphaFoldDB" id="A0A2U3PXM0"/>
<dbReference type="Gene3D" id="3.90.550.10">
    <property type="entry name" value="Spore Coat Polysaccharide Biosynthesis Protein SpsA, Chain A"/>
    <property type="match status" value="1"/>
</dbReference>
<feature type="domain" description="Glycosyltransferase 2-like" evidence="1">
    <location>
        <begin position="28"/>
        <end position="187"/>
    </location>
</feature>
<dbReference type="PANTHER" id="PTHR43685:SF3">
    <property type="entry name" value="SLR2126 PROTEIN"/>
    <property type="match status" value="1"/>
</dbReference>
<reference evidence="2 3" key="1">
    <citation type="submission" date="2018-03" db="EMBL/GenBank/DDBJ databases">
        <authorList>
            <person name="Gully D."/>
        </authorList>
    </citation>
    <scope>NUCLEOTIDE SEQUENCE [LARGE SCALE GENOMIC DNA]</scope>
    <source>
        <strain evidence="2">ORS3257</strain>
    </source>
</reference>
<name>A0A2U3PXM0_9BRAD</name>
<dbReference type="InterPro" id="IPR001173">
    <property type="entry name" value="Glyco_trans_2-like"/>
</dbReference>
<sequence>MSAKLGVTAGGPAVHQRKIKYGADKLISVIIPHLNQAEALEACLRSLDAQTLSRDLFEVIVVDNGSAMPPMEIVAGHPDVRLTYESRPGPGPARNKGAAVAKGEILAFVDADCRAHPDWLNSVLQASRSSPADTVLGGDVRIWQAENASLSAIAAYESVFAYRFKLYIERHGYSGTGNMAVFRRDFDRVGPFAGIDVAEDMEWGQRALRAGLQFRYIPEMITFHPARSSLKELYAKWDRQIAHYRNMAQGKPVWRLRWIARALLVLASPAPDAVTVLTSDRLHGSGARLKAIAVLCAVRAHRAMTMLSHLRRRRAVAWNR</sequence>
<dbReference type="InterPro" id="IPR029044">
    <property type="entry name" value="Nucleotide-diphossugar_trans"/>
</dbReference>
<gene>
    <name evidence="2" type="ORF">BRAD3257_2837</name>
</gene>
<dbReference type="RefSeq" id="WP_122402111.1">
    <property type="nucleotide sequence ID" value="NZ_LS398110.1"/>
</dbReference>
<dbReference type="KEGG" id="bvz:BRAD3257_2837"/>
<protein>
    <submittedName>
        <fullName evidence="2">Glycosyl transferase, family 2</fullName>
    </submittedName>
</protein>
<accession>A0A2U3PXM0</accession>
<dbReference type="Pfam" id="PF00535">
    <property type="entry name" value="Glycos_transf_2"/>
    <property type="match status" value="1"/>
</dbReference>
<keyword evidence="2" id="KW-0808">Transferase</keyword>
<evidence type="ECO:0000313" key="3">
    <source>
        <dbReference type="Proteomes" id="UP000246085"/>
    </source>
</evidence>
<evidence type="ECO:0000259" key="1">
    <source>
        <dbReference type="Pfam" id="PF00535"/>
    </source>
</evidence>
<dbReference type="Proteomes" id="UP000246085">
    <property type="component" value="Chromosome BRAD3257"/>
</dbReference>
<dbReference type="EMBL" id="LS398110">
    <property type="protein sequence ID" value="SPP93900.1"/>
    <property type="molecule type" value="Genomic_DNA"/>
</dbReference>
<dbReference type="InterPro" id="IPR050834">
    <property type="entry name" value="Glycosyltransf_2"/>
</dbReference>
<dbReference type="PANTHER" id="PTHR43685">
    <property type="entry name" value="GLYCOSYLTRANSFERASE"/>
    <property type="match status" value="1"/>
</dbReference>
<proteinExistence type="predicted"/>
<organism evidence="2 3">
    <name type="scientific">Bradyrhizobium vignae</name>
    <dbReference type="NCBI Taxonomy" id="1549949"/>
    <lineage>
        <taxon>Bacteria</taxon>
        <taxon>Pseudomonadati</taxon>
        <taxon>Pseudomonadota</taxon>
        <taxon>Alphaproteobacteria</taxon>
        <taxon>Hyphomicrobiales</taxon>
        <taxon>Nitrobacteraceae</taxon>
        <taxon>Bradyrhizobium</taxon>
    </lineage>
</organism>
<dbReference type="SUPFAM" id="SSF53448">
    <property type="entry name" value="Nucleotide-diphospho-sugar transferases"/>
    <property type="match status" value="1"/>
</dbReference>